<feature type="compositionally biased region" description="Basic residues" evidence="1">
    <location>
        <begin position="673"/>
        <end position="686"/>
    </location>
</feature>
<dbReference type="KEGG" id="clec:106673291"/>
<reference evidence="2" key="1">
    <citation type="submission" date="2022-01" db="UniProtKB">
        <authorList>
            <consortium name="EnsemblMetazoa"/>
        </authorList>
    </citation>
    <scope>IDENTIFICATION</scope>
</reference>
<name>A0A8I6SJQ4_CIMLE</name>
<feature type="compositionally biased region" description="Polar residues" evidence="1">
    <location>
        <begin position="1"/>
        <end position="15"/>
    </location>
</feature>
<feature type="region of interest" description="Disordered" evidence="1">
    <location>
        <begin position="973"/>
        <end position="997"/>
    </location>
</feature>
<feature type="compositionally biased region" description="Basic residues" evidence="1">
    <location>
        <begin position="639"/>
        <end position="651"/>
    </location>
</feature>
<feature type="compositionally biased region" description="Low complexity" evidence="1">
    <location>
        <begin position="260"/>
        <end position="271"/>
    </location>
</feature>
<evidence type="ECO:0000256" key="1">
    <source>
        <dbReference type="SAM" id="MobiDB-lite"/>
    </source>
</evidence>
<feature type="region of interest" description="Disordered" evidence="1">
    <location>
        <begin position="1"/>
        <end position="47"/>
    </location>
</feature>
<feature type="region of interest" description="Disordered" evidence="1">
    <location>
        <begin position="478"/>
        <end position="504"/>
    </location>
</feature>
<sequence length="997" mass="111532">MSTWISTTGLPNFSLPSRTTPIPPAITPGPSTNLTRRPPAQQSSSQIANDEFSLISSAESVQDTVRSTVSRWLDTTGLGQDAETSSGNATGYTRRTNPSVMNALLNANSNVPPPPYPRDSGSFSGGRLLQQRQINPSLFNQSNYTNESRPLFASEQESINHGAWWTNTSATQDATFAELAPVTGWQSFSSYQAPRGRFHQTSWQTPLQHQPAWQAQPQWSAAQLAQQCQMFQQISHTYITYLQQQQLVQHHMQHHQIGASSFPSSPTSSQPAGGSYLTYMQQQQTQQIQIQQQVQQGPVTFSPSSTSVSHTNSVFQPTTQHPEQVQFTQQNSGASFSFDWNQSQSQSRDSLEHHADLAPSMDRLSKAARVRGQTPSDHREIDTAVPAPSEFILTLPPPKLETQDVGTDNRYTTFKSDATNCTDMGLGDLLQHSTPSAGGTSVRNQTPPPTVDELTPTLDIRKKEILVSPGEPQHQNSFFNSSNNVQHGSSQNKLNTFSSSTNRSWQNESQQLRLSSFSSLNKIKLENPHHLQFSQLDSSQIKQESSHHLHLSPYQNSSRNAQQLRKFQGYQQDLPYQSGQNSYFIRNAHKRPALLPNPPVEQRVDFVSLENANLSVPPPQLLIPLPGMQYPAVPTRGRTPAKRGRGSRGGRGRNTSRVVDTIVIDSDDDKSPPKKGKGSRGRYSKRQIRDSQSNLRGHNYVYYTDKNFTRPNPPSYQEATRRSSAYMQNETPDYLKLLSAAPPEESMAARSGTNTADFFKFGRLGSSLDYKDSKPSRGRLNRTRGAFRLQMEARSNINIEPQFSGSTITPGIPTFSSNLIEIPTQHSESSSSSNVPSGRRGSCEKLLNMDKIKHEELLPSDKIKQEKMLSIKEIKKENVLSADKKLEKLLDTFFIKREVTSPTEMNLVEQINTDLPELREMTDLHTLDLNTQTSRKQIDHGCSSSSLRFLPIKIKVEPQSDFDSALNQWFIDNQVASPKQPESEREDQDKTPKWDID</sequence>
<feature type="compositionally biased region" description="Polar residues" evidence="1">
    <location>
        <begin position="435"/>
        <end position="445"/>
    </location>
</feature>
<evidence type="ECO:0000313" key="2">
    <source>
        <dbReference type="EnsemblMetazoa" id="XP_024083108.1"/>
    </source>
</evidence>
<organism evidence="2 3">
    <name type="scientific">Cimex lectularius</name>
    <name type="common">Bed bug</name>
    <name type="synonym">Acanthia lectularia</name>
    <dbReference type="NCBI Taxonomy" id="79782"/>
    <lineage>
        <taxon>Eukaryota</taxon>
        <taxon>Metazoa</taxon>
        <taxon>Ecdysozoa</taxon>
        <taxon>Arthropoda</taxon>
        <taxon>Hexapoda</taxon>
        <taxon>Insecta</taxon>
        <taxon>Pterygota</taxon>
        <taxon>Neoptera</taxon>
        <taxon>Paraneoptera</taxon>
        <taxon>Hemiptera</taxon>
        <taxon>Heteroptera</taxon>
        <taxon>Panheteroptera</taxon>
        <taxon>Cimicomorpha</taxon>
        <taxon>Cimicidae</taxon>
        <taxon>Cimex</taxon>
    </lineage>
</organism>
<keyword evidence="3" id="KW-1185">Reference proteome</keyword>
<proteinExistence type="predicted"/>
<feature type="region of interest" description="Disordered" evidence="1">
    <location>
        <begin position="299"/>
        <end position="327"/>
    </location>
</feature>
<feature type="compositionally biased region" description="Polar residues" evidence="1">
    <location>
        <begin position="315"/>
        <end position="327"/>
    </location>
</feature>
<dbReference type="RefSeq" id="XP_024083108.1">
    <property type="nucleotide sequence ID" value="XM_024227340.1"/>
</dbReference>
<feature type="compositionally biased region" description="Basic and acidic residues" evidence="1">
    <location>
        <begin position="981"/>
        <end position="997"/>
    </location>
</feature>
<dbReference type="Proteomes" id="UP000494040">
    <property type="component" value="Unassembled WGS sequence"/>
</dbReference>
<dbReference type="EnsemblMetazoa" id="XM_024227340.1">
    <property type="protein sequence ID" value="XP_024083108.1"/>
    <property type="gene ID" value="LOC106673291"/>
</dbReference>
<protein>
    <submittedName>
        <fullName evidence="2">Uncharacterized protein</fullName>
    </submittedName>
</protein>
<evidence type="ECO:0000313" key="3">
    <source>
        <dbReference type="Proteomes" id="UP000494040"/>
    </source>
</evidence>
<dbReference type="GeneID" id="106673291"/>
<dbReference type="AlphaFoldDB" id="A0A8I6SJQ4"/>
<feature type="region of interest" description="Disordered" evidence="1">
    <location>
        <begin position="254"/>
        <end position="275"/>
    </location>
</feature>
<feature type="compositionally biased region" description="Low complexity" evidence="1">
    <location>
        <begin position="299"/>
        <end position="314"/>
    </location>
</feature>
<feature type="region of interest" description="Disordered" evidence="1">
    <location>
        <begin position="435"/>
        <end position="454"/>
    </location>
</feature>
<accession>A0A8I6SJQ4</accession>
<feature type="region of interest" description="Disordered" evidence="1">
    <location>
        <begin position="629"/>
        <end position="697"/>
    </location>
</feature>
<feature type="compositionally biased region" description="Polar residues" evidence="1">
    <location>
        <begin position="485"/>
        <end position="504"/>
    </location>
</feature>